<dbReference type="Gene3D" id="2.40.50.100">
    <property type="match status" value="1"/>
</dbReference>
<dbReference type="PROSITE" id="PS00189">
    <property type="entry name" value="LIPOYL"/>
    <property type="match status" value="1"/>
</dbReference>
<dbReference type="InterPro" id="IPR001078">
    <property type="entry name" value="2-oxoacid_DH_actylTfrase"/>
</dbReference>
<dbReference type="InterPro" id="IPR050743">
    <property type="entry name" value="2-oxoacid_DH_E2_comp"/>
</dbReference>
<comment type="cofactor">
    <cofactor evidence="1 6">
        <name>(R)-lipoate</name>
        <dbReference type="ChEBI" id="CHEBI:83088"/>
    </cofactor>
</comment>
<evidence type="ECO:0000256" key="3">
    <source>
        <dbReference type="ARBA" id="ARBA00022679"/>
    </source>
</evidence>
<name>A0ABS4TN26_9PSEU</name>
<dbReference type="InterPro" id="IPR023213">
    <property type="entry name" value="CAT-like_dom_sf"/>
</dbReference>
<protein>
    <recommendedName>
        <fullName evidence="6">Dihydrolipoamide acetyltransferase component of pyruvate dehydrogenase complex</fullName>
        <ecNumber evidence="6">2.3.1.-</ecNumber>
    </recommendedName>
</protein>
<evidence type="ECO:0000256" key="1">
    <source>
        <dbReference type="ARBA" id="ARBA00001938"/>
    </source>
</evidence>
<dbReference type="SUPFAM" id="SSF51230">
    <property type="entry name" value="Single hybrid motif"/>
    <property type="match status" value="1"/>
</dbReference>
<comment type="caution">
    <text evidence="9">The sequence shown here is derived from an EMBL/GenBank/DDBJ whole genome shotgun (WGS) entry which is preliminary data.</text>
</comment>
<sequence>MTEVRVPKLNNNDTEYILTEWIVADGEQVEPGRPVATLETSKAAEELLSPQAGVLRHLVEPGAECSPGQVIAQLLPEGAEVTPIVAGQRPQSGPIITEPAAALIRELCVSPQEVQALGLKVVRRNDIEQLGGLVRTLSPVQRAISRTVTRSHQTIPAAYTVIKVDVSAAMREARETTRQLRMLVGLPDLLVSAVAKLHKDFPLFFATLQDERTIRLADTPQVGVTVDLGDGLHIPVIRGNPAVPEIARQMAAFRTSAQHGTFRQEDLLGANIVVTLHHDEGIMLAIPIIHPGNVCALALGAPDNGVAHIGLAYDHRVVNGRDAVVFLQSLRDLLAP</sequence>
<dbReference type="CDD" id="cd06849">
    <property type="entry name" value="lipoyl_domain"/>
    <property type="match status" value="1"/>
</dbReference>
<evidence type="ECO:0000256" key="2">
    <source>
        <dbReference type="ARBA" id="ARBA00007317"/>
    </source>
</evidence>
<keyword evidence="4 6" id="KW-0450">Lipoyl</keyword>
<dbReference type="EC" id="2.3.1.-" evidence="6"/>
<dbReference type="RefSeq" id="WP_209642966.1">
    <property type="nucleotide sequence ID" value="NZ_JAGINW010000001.1"/>
</dbReference>
<evidence type="ECO:0000259" key="7">
    <source>
        <dbReference type="Pfam" id="PF00198"/>
    </source>
</evidence>
<evidence type="ECO:0000313" key="10">
    <source>
        <dbReference type="Proteomes" id="UP001519332"/>
    </source>
</evidence>
<dbReference type="EMBL" id="JAGINW010000001">
    <property type="protein sequence ID" value="MBP2325816.1"/>
    <property type="molecule type" value="Genomic_DNA"/>
</dbReference>
<dbReference type="InterPro" id="IPR000089">
    <property type="entry name" value="Biotin_lipoyl"/>
</dbReference>
<keyword evidence="3 6" id="KW-0808">Transferase</keyword>
<dbReference type="InterPro" id="IPR003016">
    <property type="entry name" value="2-oxoA_DH_lipoyl-BS"/>
</dbReference>
<gene>
    <name evidence="9" type="ORF">JOF56_006201</name>
</gene>
<dbReference type="InterPro" id="IPR011053">
    <property type="entry name" value="Single_hybrid_motif"/>
</dbReference>
<evidence type="ECO:0000256" key="6">
    <source>
        <dbReference type="RuleBase" id="RU003423"/>
    </source>
</evidence>
<dbReference type="GO" id="GO:0004149">
    <property type="term" value="F:dihydrolipoyllysine-residue succinyltransferase activity"/>
    <property type="evidence" value="ECO:0007669"/>
    <property type="project" value="UniProtKB-EC"/>
</dbReference>
<dbReference type="Pfam" id="PF00198">
    <property type="entry name" value="2-oxoacid_dh"/>
    <property type="match status" value="1"/>
</dbReference>
<feature type="domain" description="Lipoyl-binding" evidence="8">
    <location>
        <begin position="3"/>
        <end position="74"/>
    </location>
</feature>
<reference evidence="9 10" key="1">
    <citation type="submission" date="2021-03" db="EMBL/GenBank/DDBJ databases">
        <title>Sequencing the genomes of 1000 actinobacteria strains.</title>
        <authorList>
            <person name="Klenk H.-P."/>
        </authorList>
    </citation>
    <scope>NUCLEOTIDE SEQUENCE [LARGE SCALE GENOMIC DNA]</scope>
    <source>
        <strain evidence="9 10">DSM 46670</strain>
    </source>
</reference>
<evidence type="ECO:0000256" key="4">
    <source>
        <dbReference type="ARBA" id="ARBA00022823"/>
    </source>
</evidence>
<accession>A0ABS4TN26</accession>
<evidence type="ECO:0000256" key="5">
    <source>
        <dbReference type="ARBA" id="ARBA00023315"/>
    </source>
</evidence>
<dbReference type="PANTHER" id="PTHR43178">
    <property type="entry name" value="DIHYDROLIPOAMIDE ACETYLTRANSFERASE COMPONENT OF PYRUVATE DEHYDROGENASE COMPLEX"/>
    <property type="match status" value="1"/>
</dbReference>
<feature type="domain" description="2-oxoacid dehydrogenase acyltransferase catalytic" evidence="7">
    <location>
        <begin position="136"/>
        <end position="334"/>
    </location>
</feature>
<dbReference type="SUPFAM" id="SSF52777">
    <property type="entry name" value="CoA-dependent acyltransferases"/>
    <property type="match status" value="1"/>
</dbReference>
<dbReference type="Proteomes" id="UP001519332">
    <property type="component" value="Unassembled WGS sequence"/>
</dbReference>
<dbReference type="Pfam" id="PF00364">
    <property type="entry name" value="Biotin_lipoyl"/>
    <property type="match status" value="1"/>
</dbReference>
<organism evidence="9 10">
    <name type="scientific">Kibdelosporangium banguiense</name>
    <dbReference type="NCBI Taxonomy" id="1365924"/>
    <lineage>
        <taxon>Bacteria</taxon>
        <taxon>Bacillati</taxon>
        <taxon>Actinomycetota</taxon>
        <taxon>Actinomycetes</taxon>
        <taxon>Pseudonocardiales</taxon>
        <taxon>Pseudonocardiaceae</taxon>
        <taxon>Kibdelosporangium</taxon>
    </lineage>
</organism>
<keyword evidence="5 6" id="KW-0012">Acyltransferase</keyword>
<proteinExistence type="inferred from homology"/>
<dbReference type="Gene3D" id="3.30.559.10">
    <property type="entry name" value="Chloramphenicol acetyltransferase-like domain"/>
    <property type="match status" value="1"/>
</dbReference>
<evidence type="ECO:0000313" key="9">
    <source>
        <dbReference type="EMBL" id="MBP2325816.1"/>
    </source>
</evidence>
<evidence type="ECO:0000259" key="8">
    <source>
        <dbReference type="Pfam" id="PF00364"/>
    </source>
</evidence>
<keyword evidence="10" id="KW-1185">Reference proteome</keyword>
<dbReference type="PANTHER" id="PTHR43178:SF5">
    <property type="entry name" value="LIPOAMIDE ACYLTRANSFERASE COMPONENT OF BRANCHED-CHAIN ALPHA-KETO ACID DEHYDROGENASE COMPLEX, MITOCHONDRIAL"/>
    <property type="match status" value="1"/>
</dbReference>
<comment type="similarity">
    <text evidence="2 6">Belongs to the 2-oxoacid dehydrogenase family.</text>
</comment>